<organism evidence="2">
    <name type="scientific">Paraprevotella clara</name>
    <dbReference type="NCBI Taxonomy" id="454154"/>
    <lineage>
        <taxon>Bacteria</taxon>
        <taxon>Pseudomonadati</taxon>
        <taxon>Bacteroidota</taxon>
        <taxon>Bacteroidia</taxon>
        <taxon>Bacteroidales</taxon>
        <taxon>Prevotellaceae</taxon>
        <taxon>Paraprevotella</taxon>
    </lineage>
</organism>
<dbReference type="EMBL" id="CACRUT010000008">
    <property type="protein sequence ID" value="VYT86984.1"/>
    <property type="molecule type" value="Genomic_DNA"/>
</dbReference>
<dbReference type="PANTHER" id="PTHR46401">
    <property type="entry name" value="GLYCOSYLTRANSFERASE WBBK-RELATED"/>
    <property type="match status" value="1"/>
</dbReference>
<dbReference type="GO" id="GO:0016757">
    <property type="term" value="F:glycosyltransferase activity"/>
    <property type="evidence" value="ECO:0007669"/>
    <property type="project" value="TreeGrafter"/>
</dbReference>
<name>A0A6N3A4S3_9BACT</name>
<dbReference type="PANTHER" id="PTHR46401:SF2">
    <property type="entry name" value="GLYCOSYLTRANSFERASE WBBK-RELATED"/>
    <property type="match status" value="1"/>
</dbReference>
<gene>
    <name evidence="2" type="ORF">PCLFYP37_01340</name>
</gene>
<keyword evidence="1 2" id="KW-0808">Transferase</keyword>
<evidence type="ECO:0000256" key="1">
    <source>
        <dbReference type="ARBA" id="ARBA00022679"/>
    </source>
</evidence>
<proteinExistence type="predicted"/>
<dbReference type="GO" id="GO:0009103">
    <property type="term" value="P:lipopolysaccharide biosynthetic process"/>
    <property type="evidence" value="ECO:0007669"/>
    <property type="project" value="TreeGrafter"/>
</dbReference>
<protein>
    <submittedName>
        <fullName evidence="2">Glycosyl transferases group 1</fullName>
    </submittedName>
</protein>
<dbReference type="AlphaFoldDB" id="A0A6N3A4S3"/>
<reference evidence="2" key="1">
    <citation type="submission" date="2019-11" db="EMBL/GenBank/DDBJ databases">
        <authorList>
            <person name="Feng L."/>
        </authorList>
    </citation>
    <scope>NUCLEOTIDE SEQUENCE</scope>
    <source>
        <strain evidence="2">PclaraLFYP37</strain>
    </source>
</reference>
<sequence length="364" mass="42676">MRKCIYITDDGWWDTDVTILPQIIDDYEITVVVSERLKQLKYEQKNIRGVSKIIKYQTIYRNSDIRKIFKSFIFGIKEYIRQSIGKQDNLIIYLKNSDIAFLLLFSWLLPRRRTIVGIHDFIMHKGKNTGLYSFFYNIVYRKFDYFLFFSETQQSQFSSEYPKKKAFYINMPLKDFGSIMKEKHNPGNRIFLFFGFIQAYKRLDLFIEASQHVTSGAKFIIAGACNDWDRYKALLTGKKNNVQCEIRFIANNEIAFYFQKADYLVLPYDEATQSGPLTIAYNYCLPIIATDIKLFATMVKNGDNGFLFHKGNLEAFIQTINHANEISNQQYSSLVAGMCKAKNEYQKTTDFKLSLENFVKENNI</sequence>
<dbReference type="Pfam" id="PF13692">
    <property type="entry name" value="Glyco_trans_1_4"/>
    <property type="match status" value="1"/>
</dbReference>
<dbReference type="RefSeq" id="WP_412442297.1">
    <property type="nucleotide sequence ID" value="NZ_CACRUT010000008.1"/>
</dbReference>
<evidence type="ECO:0000313" key="2">
    <source>
        <dbReference type="EMBL" id="VYT86984.1"/>
    </source>
</evidence>
<dbReference type="SUPFAM" id="SSF53756">
    <property type="entry name" value="UDP-Glycosyltransferase/glycogen phosphorylase"/>
    <property type="match status" value="1"/>
</dbReference>
<accession>A0A6N3A4S3</accession>
<dbReference type="Gene3D" id="3.40.50.2000">
    <property type="entry name" value="Glycogen Phosphorylase B"/>
    <property type="match status" value="1"/>
</dbReference>